<evidence type="ECO:0000313" key="2">
    <source>
        <dbReference type="Proteomes" id="UP001576726"/>
    </source>
</evidence>
<name>A0ABV4VY31_9GAMM</name>
<evidence type="ECO:0000313" key="1">
    <source>
        <dbReference type="EMBL" id="MFB2654099.1"/>
    </source>
</evidence>
<gene>
    <name evidence="1" type="ORF">ACE02L_15275</name>
</gene>
<accession>A0ABV4VY31</accession>
<reference evidence="1 2" key="1">
    <citation type="submission" date="2024-09" db="EMBL/GenBank/DDBJ databases">
        <authorList>
            <person name="Zhang Y."/>
        </authorList>
    </citation>
    <scope>NUCLEOTIDE SEQUENCE [LARGE SCALE GENOMIC DNA]</scope>
    <source>
        <strain evidence="1 2">SH314</strain>
    </source>
</reference>
<dbReference type="EMBL" id="JBHFGJ010000007">
    <property type="protein sequence ID" value="MFB2654099.1"/>
    <property type="molecule type" value="Genomic_DNA"/>
</dbReference>
<comment type="caution">
    <text evidence="1">The sequence shown here is derived from an EMBL/GenBank/DDBJ whole genome shotgun (WGS) entry which is preliminary data.</text>
</comment>
<sequence length="369" mass="42326">MNYHYYLDESGNSGDLINKKLDLNFGNQPIFTLACVGILDVEKTKSDINNIKIKHSISDVELKSSTLYFQCPELFSDIFTYLNDKQYPILVELVDKKYCLATHIVNYYIIPLMADESNGIAQLIRNGIADYITHHLPNECFLAFFSACNQPSETSIIAALEVTRDFFSQKVPELDFAELTVKSINLTIDGYFKTKEEYGETVAIEKFSPIPEKTKTGQKINILPHVHSVFNILARLNQLHNKNMNEVNIHHDLQNEFESIILYSKNIIEQKTTSYNGPPVFNSDYNFTKKANLDFLDSKSNVGIQIADLIAGFMSRYINGWLYKNSEIPSIYHESFSRIVSNYNNIRSQGVNFVIPQSKQQIIFRKHNL</sequence>
<proteinExistence type="predicted"/>
<protein>
    <submittedName>
        <fullName evidence="1">DUF3800 domain-containing protein</fullName>
    </submittedName>
</protein>
<dbReference type="Pfam" id="PF12686">
    <property type="entry name" value="DUF3800"/>
    <property type="match status" value="1"/>
</dbReference>
<dbReference type="RefSeq" id="WP_374919721.1">
    <property type="nucleotide sequence ID" value="NZ_JBHFGJ010000007.1"/>
</dbReference>
<keyword evidence="2" id="KW-1185">Reference proteome</keyword>
<organism evidence="1 2">
    <name type="scientific">Shewanella seohaensis</name>
    <dbReference type="NCBI Taxonomy" id="755175"/>
    <lineage>
        <taxon>Bacteria</taxon>
        <taxon>Pseudomonadati</taxon>
        <taxon>Pseudomonadota</taxon>
        <taxon>Gammaproteobacteria</taxon>
        <taxon>Alteromonadales</taxon>
        <taxon>Shewanellaceae</taxon>
        <taxon>Shewanella</taxon>
    </lineage>
</organism>
<dbReference type="Proteomes" id="UP001576726">
    <property type="component" value="Unassembled WGS sequence"/>
</dbReference>
<dbReference type="InterPro" id="IPR024524">
    <property type="entry name" value="DUF3800"/>
</dbReference>